<proteinExistence type="inferred from homology"/>
<dbReference type="PROSITE" id="PS51450">
    <property type="entry name" value="LRR"/>
    <property type="match status" value="1"/>
</dbReference>
<dbReference type="Gene3D" id="3.30.200.20">
    <property type="entry name" value="Phosphorylase Kinase, domain 1"/>
    <property type="match status" value="1"/>
</dbReference>
<feature type="region of interest" description="Disordered" evidence="18">
    <location>
        <begin position="987"/>
        <end position="1024"/>
    </location>
</feature>
<keyword evidence="9" id="KW-0677">Repeat</keyword>
<evidence type="ECO:0000256" key="17">
    <source>
        <dbReference type="PROSITE-ProRule" id="PRU10141"/>
    </source>
</evidence>
<dbReference type="GO" id="GO:0006952">
    <property type="term" value="P:defense response"/>
    <property type="evidence" value="ECO:0007669"/>
    <property type="project" value="UniProtKB-ARBA"/>
</dbReference>
<feature type="binding site" evidence="17">
    <location>
        <position position="732"/>
    </location>
    <ligand>
        <name>ATP</name>
        <dbReference type="ChEBI" id="CHEBI:30616"/>
    </ligand>
</feature>
<name>A0A022PPV3_ERYGU</name>
<evidence type="ECO:0000259" key="21">
    <source>
        <dbReference type="PROSITE" id="PS50011"/>
    </source>
</evidence>
<dbReference type="SMART" id="SM00220">
    <property type="entry name" value="S_TKc"/>
    <property type="match status" value="1"/>
</dbReference>
<protein>
    <recommendedName>
        <fullName evidence="21">Protein kinase domain-containing protein</fullName>
    </recommendedName>
</protein>
<dbReference type="AlphaFoldDB" id="A0A022PPV3"/>
<reference evidence="22 23" key="1">
    <citation type="journal article" date="2013" name="Proc. Natl. Acad. Sci. U.S.A.">
        <title>Fine-scale variation in meiotic recombination in Mimulus inferred from population shotgun sequencing.</title>
        <authorList>
            <person name="Hellsten U."/>
            <person name="Wright K.M."/>
            <person name="Jenkins J."/>
            <person name="Shu S."/>
            <person name="Yuan Y."/>
            <person name="Wessler S.R."/>
            <person name="Schmutz J."/>
            <person name="Willis J.H."/>
            <person name="Rokhsar D.S."/>
        </authorList>
    </citation>
    <scope>NUCLEOTIDE SEQUENCE [LARGE SCALE GENOMIC DNA]</scope>
    <source>
        <strain evidence="23">cv. DUN x IM62</strain>
    </source>
</reference>
<dbReference type="Gene3D" id="1.10.510.10">
    <property type="entry name" value="Transferase(Phosphotransferase) domain 1"/>
    <property type="match status" value="1"/>
</dbReference>
<dbReference type="Proteomes" id="UP000030748">
    <property type="component" value="Unassembled WGS sequence"/>
</dbReference>
<keyword evidence="8 20" id="KW-0732">Signal</keyword>
<keyword evidence="6" id="KW-0808">Transferase</keyword>
<keyword evidence="16" id="KW-0325">Glycoprotein</keyword>
<evidence type="ECO:0000256" key="10">
    <source>
        <dbReference type="ARBA" id="ARBA00022741"/>
    </source>
</evidence>
<feature type="domain" description="Protein kinase" evidence="21">
    <location>
        <begin position="704"/>
        <end position="987"/>
    </location>
</feature>
<dbReference type="FunFam" id="3.30.200.20:FF:000748">
    <property type="entry name" value="LRR receptor-like serine/threonine-protein kinase RCH1"/>
    <property type="match status" value="1"/>
</dbReference>
<keyword evidence="15" id="KW-0675">Receptor</keyword>
<evidence type="ECO:0000256" key="11">
    <source>
        <dbReference type="ARBA" id="ARBA00022777"/>
    </source>
</evidence>
<evidence type="ECO:0000256" key="20">
    <source>
        <dbReference type="SAM" id="SignalP"/>
    </source>
</evidence>
<feature type="signal peptide" evidence="20">
    <location>
        <begin position="1"/>
        <end position="24"/>
    </location>
</feature>
<evidence type="ECO:0000256" key="9">
    <source>
        <dbReference type="ARBA" id="ARBA00022737"/>
    </source>
</evidence>
<dbReference type="STRING" id="4155.A0A022PPV3"/>
<dbReference type="PANTHER" id="PTHR48053:SF165">
    <property type="entry name" value="RECEPTOR-LIKE PROTEIN KINASE 2 ISOFORM X2"/>
    <property type="match status" value="1"/>
</dbReference>
<keyword evidence="4" id="KW-0723">Serine/threonine-protein kinase</keyword>
<evidence type="ECO:0000256" key="4">
    <source>
        <dbReference type="ARBA" id="ARBA00022527"/>
    </source>
</evidence>
<evidence type="ECO:0000256" key="13">
    <source>
        <dbReference type="ARBA" id="ARBA00022989"/>
    </source>
</evidence>
<dbReference type="Pfam" id="PF08263">
    <property type="entry name" value="LRRNT_2"/>
    <property type="match status" value="1"/>
</dbReference>
<evidence type="ECO:0000256" key="3">
    <source>
        <dbReference type="ARBA" id="ARBA00008684"/>
    </source>
</evidence>
<keyword evidence="11" id="KW-0418">Kinase</keyword>
<dbReference type="SUPFAM" id="SSF56112">
    <property type="entry name" value="Protein kinase-like (PK-like)"/>
    <property type="match status" value="1"/>
</dbReference>
<dbReference type="PRINTS" id="PR00019">
    <property type="entry name" value="LEURICHRPT"/>
</dbReference>
<dbReference type="InterPro" id="IPR003591">
    <property type="entry name" value="Leu-rich_rpt_typical-subtyp"/>
</dbReference>
<evidence type="ECO:0000256" key="12">
    <source>
        <dbReference type="ARBA" id="ARBA00022840"/>
    </source>
</evidence>
<dbReference type="PANTHER" id="PTHR48053">
    <property type="entry name" value="LEUCINE RICH REPEAT FAMILY PROTEIN, EXPRESSED"/>
    <property type="match status" value="1"/>
</dbReference>
<dbReference type="InterPro" id="IPR011009">
    <property type="entry name" value="Kinase-like_dom_sf"/>
</dbReference>
<evidence type="ECO:0000256" key="1">
    <source>
        <dbReference type="ARBA" id="ARBA00004236"/>
    </source>
</evidence>
<organism evidence="22 23">
    <name type="scientific">Erythranthe guttata</name>
    <name type="common">Yellow monkey flower</name>
    <name type="synonym">Mimulus guttatus</name>
    <dbReference type="NCBI Taxonomy" id="4155"/>
    <lineage>
        <taxon>Eukaryota</taxon>
        <taxon>Viridiplantae</taxon>
        <taxon>Streptophyta</taxon>
        <taxon>Embryophyta</taxon>
        <taxon>Tracheophyta</taxon>
        <taxon>Spermatophyta</taxon>
        <taxon>Magnoliopsida</taxon>
        <taxon>eudicotyledons</taxon>
        <taxon>Gunneridae</taxon>
        <taxon>Pentapetalae</taxon>
        <taxon>asterids</taxon>
        <taxon>lamiids</taxon>
        <taxon>Lamiales</taxon>
        <taxon>Phrymaceae</taxon>
        <taxon>Erythranthe</taxon>
    </lineage>
</organism>
<keyword evidence="12 17" id="KW-0067">ATP-binding</keyword>
<keyword evidence="7 19" id="KW-0812">Transmembrane</keyword>
<gene>
    <name evidence="22" type="ORF">MIMGU_mgv1a000670mg</name>
</gene>
<dbReference type="InterPro" id="IPR000719">
    <property type="entry name" value="Prot_kinase_dom"/>
</dbReference>
<dbReference type="PROSITE" id="PS50011">
    <property type="entry name" value="PROTEIN_KINASE_DOM"/>
    <property type="match status" value="1"/>
</dbReference>
<dbReference type="InterPro" id="IPR051716">
    <property type="entry name" value="Plant_RL_S/T_kinase"/>
</dbReference>
<comment type="similarity">
    <text evidence="3">Belongs to the protein kinase superfamily. Ser/Thr protein kinase family.</text>
</comment>
<evidence type="ECO:0000256" key="16">
    <source>
        <dbReference type="ARBA" id="ARBA00023180"/>
    </source>
</evidence>
<keyword evidence="5" id="KW-0433">Leucine-rich repeat</keyword>
<sequence>MTRITITLFILFLKICLFFPTISALNQEGLSLLAWLSTFDSSSSATFFSSWNSTDRNPCGWDFIKCNNQEFVSEITITSIYLPTRFPNEVLSFDFLEILVLSNGNLTGEIPSSVGNSSSLVTLDLSYNNLTGTIPPEIGKLSALQSLSCMTTKFLGISPRRSGGGNLGIDGEIPAQLSNCKKLQFLGLADTGITGEIPRSFGELKNLVTLSVYTGNLSGEIPPELGNCSSLEDLFLYQNGISGEIPEEIGFLKNLKRLLLWQNNLRGTIPGSLGNCSSLTVIDFSMNFLSGEIPQSLRSVGLLEGLLLSDNHISGVIPQYIGNFSNLRQLELDNNYISGEIPSNIGLLKELSLFFAWKNQLRGNIPDELANCKKLEDLDLSNNYLTGSVPKSLFNLRNLTKLLLISNRLSGRIPAEIGNCTSLIRLRLGSNRLDGEIPSEIRTLESLRFLELSENQLTGEIPSDIGNCKQLEMVDLHGNKLTGTIPLSFVSLLGLNVLDLSINEISGDIPQSIGNLTSLNKLVLSGNNISGPIPQSLGLCKDLQLLDISNNRLSGSIPDEIGRLEELDILLNLSSNYLTGEIPKSFSNFSNLANMDISHNMFVGSLQVLGNLDNLVSLNVSYNDFSGTIPNTNEGTNKRTSARNLTIFVLLTVVAFIMVTAGVILYKRARDTTFEKNDEEGGINWDFTPYQKLNFSVEDVVIKLSDSNIVGRGGSGIVYRVETPMGQVVAVKRLWPKNRGEIPQRDLFSAEVTTLGSIRHKNIVKLLGCCDNGETRLLLFDYISNGSLAGLLHEKKIFLDWDTRYNIVMGAAQGLAYLHHDCVPPIVHRDIKTNNILVGPLFEAFLADFGLAKLVSSSDTSRASDIVAGSYGYIAPEYGYSLKITEKSDVYSYGIVLLEVLTGMEPTDPTIPDGKNLVSWVYEELRTEHRDFTSIVDQQLLLQSGTQTEEMLQVLGIALLCVSPCPDERPTMRDVIAMLDGIKHENEEFEKPRKEASSNQRPPVQCRSFTRLSKPLIRSPPHSQ</sequence>
<evidence type="ECO:0000256" key="8">
    <source>
        <dbReference type="ARBA" id="ARBA00022729"/>
    </source>
</evidence>
<dbReference type="Pfam" id="PF13855">
    <property type="entry name" value="LRR_8"/>
    <property type="match status" value="1"/>
</dbReference>
<dbReference type="EMBL" id="KI632373">
    <property type="protein sequence ID" value="EYU17424.1"/>
    <property type="molecule type" value="Genomic_DNA"/>
</dbReference>
<dbReference type="InterPro" id="IPR013210">
    <property type="entry name" value="LRR_N_plant-typ"/>
</dbReference>
<dbReference type="InterPro" id="IPR032675">
    <property type="entry name" value="LRR_dom_sf"/>
</dbReference>
<dbReference type="Pfam" id="PF00560">
    <property type="entry name" value="LRR_1"/>
    <property type="match status" value="9"/>
</dbReference>
<dbReference type="FunFam" id="3.80.10.10:FF:000393">
    <property type="entry name" value="LRR receptor-like serine/threonine-protein kinase RCH1"/>
    <property type="match status" value="1"/>
</dbReference>
<evidence type="ECO:0000313" key="23">
    <source>
        <dbReference type="Proteomes" id="UP000030748"/>
    </source>
</evidence>
<feature type="transmembrane region" description="Helical" evidence="19">
    <location>
        <begin position="645"/>
        <end position="666"/>
    </location>
</feature>
<evidence type="ECO:0000256" key="7">
    <source>
        <dbReference type="ARBA" id="ARBA00022692"/>
    </source>
</evidence>
<evidence type="ECO:0000256" key="14">
    <source>
        <dbReference type="ARBA" id="ARBA00023136"/>
    </source>
</evidence>
<feature type="chain" id="PRO_5001506206" description="Protein kinase domain-containing protein" evidence="20">
    <location>
        <begin position="25"/>
        <end position="1024"/>
    </location>
</feature>
<evidence type="ECO:0000256" key="5">
    <source>
        <dbReference type="ARBA" id="ARBA00022614"/>
    </source>
</evidence>
<dbReference type="GO" id="GO:0005886">
    <property type="term" value="C:plasma membrane"/>
    <property type="evidence" value="ECO:0000318"/>
    <property type="project" value="GO_Central"/>
</dbReference>
<dbReference type="GO" id="GO:0051707">
    <property type="term" value="P:response to other organism"/>
    <property type="evidence" value="ECO:0007669"/>
    <property type="project" value="UniProtKB-ARBA"/>
</dbReference>
<dbReference type="PROSITE" id="PS00107">
    <property type="entry name" value="PROTEIN_KINASE_ATP"/>
    <property type="match status" value="1"/>
</dbReference>
<dbReference type="InterPro" id="IPR008271">
    <property type="entry name" value="Ser/Thr_kinase_AS"/>
</dbReference>
<keyword evidence="14 19" id="KW-0472">Membrane</keyword>
<dbReference type="GO" id="GO:0005524">
    <property type="term" value="F:ATP binding"/>
    <property type="evidence" value="ECO:0007669"/>
    <property type="project" value="UniProtKB-UniRule"/>
</dbReference>
<comment type="subcellular location">
    <subcellularLocation>
        <location evidence="1">Cell membrane</location>
    </subcellularLocation>
    <subcellularLocation>
        <location evidence="2">Membrane</location>
        <topology evidence="2">Single-pass type I membrane protein</topology>
    </subcellularLocation>
</comment>
<dbReference type="SUPFAM" id="SSF52047">
    <property type="entry name" value="RNI-like"/>
    <property type="match status" value="1"/>
</dbReference>
<feature type="compositionally biased region" description="Polar residues" evidence="18">
    <location>
        <begin position="997"/>
        <end position="1011"/>
    </location>
</feature>
<dbReference type="SMART" id="SM00369">
    <property type="entry name" value="LRR_TYP"/>
    <property type="match status" value="7"/>
</dbReference>
<accession>A0A022PPV3</accession>
<evidence type="ECO:0000256" key="18">
    <source>
        <dbReference type="SAM" id="MobiDB-lite"/>
    </source>
</evidence>
<dbReference type="eggNOG" id="ENOG502QWQ1">
    <property type="taxonomic scope" value="Eukaryota"/>
</dbReference>
<keyword evidence="10 17" id="KW-0547">Nucleotide-binding</keyword>
<dbReference type="InterPro" id="IPR017441">
    <property type="entry name" value="Protein_kinase_ATP_BS"/>
</dbReference>
<keyword evidence="23" id="KW-1185">Reference proteome</keyword>
<evidence type="ECO:0000313" key="22">
    <source>
        <dbReference type="EMBL" id="EYU17424.1"/>
    </source>
</evidence>
<dbReference type="GO" id="GO:0009653">
    <property type="term" value="P:anatomical structure morphogenesis"/>
    <property type="evidence" value="ECO:0007669"/>
    <property type="project" value="UniProtKB-ARBA"/>
</dbReference>
<evidence type="ECO:0000256" key="19">
    <source>
        <dbReference type="SAM" id="Phobius"/>
    </source>
</evidence>
<dbReference type="FunFam" id="3.80.10.10:FF:000095">
    <property type="entry name" value="LRR receptor-like serine/threonine-protein kinase GSO1"/>
    <property type="match status" value="1"/>
</dbReference>
<dbReference type="GO" id="GO:0001653">
    <property type="term" value="F:peptide receptor activity"/>
    <property type="evidence" value="ECO:0007669"/>
    <property type="project" value="UniProtKB-ARBA"/>
</dbReference>
<evidence type="ECO:0000256" key="15">
    <source>
        <dbReference type="ARBA" id="ARBA00023170"/>
    </source>
</evidence>
<dbReference type="FunFam" id="3.80.10.10:FF:000400">
    <property type="entry name" value="Nuclear pore complex protein NUP107"/>
    <property type="match status" value="1"/>
</dbReference>
<dbReference type="GO" id="GO:0004674">
    <property type="term" value="F:protein serine/threonine kinase activity"/>
    <property type="evidence" value="ECO:0007669"/>
    <property type="project" value="UniProtKB-KW"/>
</dbReference>
<keyword evidence="13 19" id="KW-1133">Transmembrane helix</keyword>
<evidence type="ECO:0000256" key="2">
    <source>
        <dbReference type="ARBA" id="ARBA00004479"/>
    </source>
</evidence>
<dbReference type="GO" id="GO:0099402">
    <property type="term" value="P:plant organ development"/>
    <property type="evidence" value="ECO:0007669"/>
    <property type="project" value="UniProtKB-ARBA"/>
</dbReference>
<dbReference type="SUPFAM" id="SSF52058">
    <property type="entry name" value="L domain-like"/>
    <property type="match status" value="1"/>
</dbReference>
<evidence type="ECO:0000256" key="6">
    <source>
        <dbReference type="ARBA" id="ARBA00022679"/>
    </source>
</evidence>
<dbReference type="InterPro" id="IPR001611">
    <property type="entry name" value="Leu-rich_rpt"/>
</dbReference>
<feature type="compositionally biased region" description="Basic and acidic residues" evidence="18">
    <location>
        <begin position="987"/>
        <end position="996"/>
    </location>
</feature>
<dbReference type="PROSITE" id="PS00108">
    <property type="entry name" value="PROTEIN_KINASE_ST"/>
    <property type="match status" value="1"/>
</dbReference>
<dbReference type="Pfam" id="PF00069">
    <property type="entry name" value="Pkinase"/>
    <property type="match status" value="1"/>
</dbReference>
<dbReference type="Gene3D" id="3.80.10.10">
    <property type="entry name" value="Ribonuclease Inhibitor"/>
    <property type="match status" value="4"/>
</dbReference>
<dbReference type="FunFam" id="1.10.510.10:FF:000276">
    <property type="entry name" value="LRR receptor-like serine/threonine-protein kinase RCH1"/>
    <property type="match status" value="1"/>
</dbReference>